<evidence type="ECO:0008006" key="4">
    <source>
        <dbReference type="Google" id="ProtNLM"/>
    </source>
</evidence>
<organism evidence="2 3">
    <name type="scientific">Aureobasidium pullulans</name>
    <name type="common">Black yeast</name>
    <name type="synonym">Pullularia pullulans</name>
    <dbReference type="NCBI Taxonomy" id="5580"/>
    <lineage>
        <taxon>Eukaryota</taxon>
        <taxon>Fungi</taxon>
        <taxon>Dikarya</taxon>
        <taxon>Ascomycota</taxon>
        <taxon>Pezizomycotina</taxon>
        <taxon>Dothideomycetes</taxon>
        <taxon>Dothideomycetidae</taxon>
        <taxon>Dothideales</taxon>
        <taxon>Saccotheciaceae</taxon>
        <taxon>Aureobasidium</taxon>
    </lineage>
</organism>
<evidence type="ECO:0000256" key="1">
    <source>
        <dbReference type="SAM" id="MobiDB-lite"/>
    </source>
</evidence>
<proteinExistence type="predicted"/>
<feature type="region of interest" description="Disordered" evidence="1">
    <location>
        <begin position="39"/>
        <end position="58"/>
    </location>
</feature>
<dbReference type="EMBL" id="QZBM01000256">
    <property type="protein sequence ID" value="THZ18021.1"/>
    <property type="molecule type" value="Genomic_DNA"/>
</dbReference>
<dbReference type="Proteomes" id="UP000308005">
    <property type="component" value="Unassembled WGS sequence"/>
</dbReference>
<comment type="caution">
    <text evidence="2">The sequence shown here is derived from an EMBL/GenBank/DDBJ whole genome shotgun (WGS) entry which is preliminary data.</text>
</comment>
<gene>
    <name evidence="2" type="ORF">D6C91_05675</name>
</gene>
<dbReference type="PANTHER" id="PTHR37285">
    <property type="entry name" value="SPORE WALL MATURATION PROTEIN DIT1"/>
    <property type="match status" value="1"/>
</dbReference>
<dbReference type="PANTHER" id="PTHR37285:SF5">
    <property type="entry name" value="SPORE WALL MATURATION PROTEIN DIT1"/>
    <property type="match status" value="1"/>
</dbReference>
<dbReference type="InterPro" id="IPR007817">
    <property type="entry name" value="Isocyanide_synthase_DIT1"/>
</dbReference>
<evidence type="ECO:0000313" key="2">
    <source>
        <dbReference type="EMBL" id="THZ18021.1"/>
    </source>
</evidence>
<dbReference type="Pfam" id="PF05141">
    <property type="entry name" value="DIT1_PvcA"/>
    <property type="match status" value="1"/>
</dbReference>
<protein>
    <recommendedName>
        <fullName evidence="4">Pyoverdine/dityrosine biosynthesis protein</fullName>
    </recommendedName>
</protein>
<reference evidence="2 3" key="1">
    <citation type="submission" date="2018-10" db="EMBL/GenBank/DDBJ databases">
        <title>Fifty Aureobasidium pullulans genomes reveal a recombining polyextremotolerant generalist.</title>
        <authorList>
            <person name="Gostincar C."/>
            <person name="Turk M."/>
            <person name="Zajc J."/>
            <person name="Gunde-Cimerman N."/>
        </authorList>
    </citation>
    <scope>NUCLEOTIDE SEQUENCE [LARGE SCALE GENOMIC DNA]</scope>
    <source>
        <strain evidence="2 3">EXF-3863</strain>
    </source>
</reference>
<accession>A0A4V4KJ99</accession>
<name>A0A4V4KJ99_AURPU</name>
<sequence length="396" mass="44104">MAPAAVSIYLSDDSDLANSISGLVVERVKGVHTAVTEIHDDSQSDSEETLTSRSTSSPDVLGDFSIEAEHFRLSFDVLNVLEKYGTHIGLSDTATPTGHAPWSGKLRFLPHVYYHISRSSPVQLTMPAFPCKSLNRENKVLGHLPDLGEELALRRLNAMAKDVKKIYEFGAMVNIASDGVLFNDVLGISDQDCWDYGVELQAIIKEKKLEHIRFRPCMSVLGFICDDGLTEKAFLDTAHLCREELETRFAPTEQHLTELIKSDKDTMLTYCGMVKFLQSEMETSVSLKGLGSSARIRLYKKTAKKMMRRSEAFTGAIRALFPHHVRLSMHPSSGASKLSIALIPGADGGFQKSPWHSCVAVKSNGQPACVHSEEVRDTHDLILKDGRPYFFRERFR</sequence>
<evidence type="ECO:0000313" key="3">
    <source>
        <dbReference type="Proteomes" id="UP000308005"/>
    </source>
</evidence>
<dbReference type="AlphaFoldDB" id="A0A4V4KJ99"/>